<feature type="domain" description="Carboxymuconolactone decarboxylase-like" evidence="1">
    <location>
        <begin position="42"/>
        <end position="113"/>
    </location>
</feature>
<dbReference type="SUPFAM" id="SSF69118">
    <property type="entry name" value="AhpD-like"/>
    <property type="match status" value="1"/>
</dbReference>
<comment type="caution">
    <text evidence="2">The sequence shown here is derived from an EMBL/GenBank/DDBJ whole genome shotgun (WGS) entry which is preliminary data.</text>
</comment>
<sequence>MYRYPNFDPNVFTPRQLEVYERIASGQRKAVTGPLRIWLHNPELADLAQALGEYCRFGSALPPRLSELAIVTTAAHWRSGYEWAAHERHALNAGVSGDALCAIAANRAPSFEQTDAEATFKFSHELLKTGRVSDATWRLALGELGMAGVVDLVGILGYYGLISMTIAAFELPAPAGASDPFVTSTCSR</sequence>
<evidence type="ECO:0000313" key="2">
    <source>
        <dbReference type="EMBL" id="MBB2932026.1"/>
    </source>
</evidence>
<dbReference type="InterPro" id="IPR003779">
    <property type="entry name" value="CMD-like"/>
</dbReference>
<evidence type="ECO:0000259" key="1">
    <source>
        <dbReference type="Pfam" id="PF02627"/>
    </source>
</evidence>
<organism evidence="2 3">
    <name type="scientific">Paraburkholderia silvatlantica</name>
    <dbReference type="NCBI Taxonomy" id="321895"/>
    <lineage>
        <taxon>Bacteria</taxon>
        <taxon>Pseudomonadati</taxon>
        <taxon>Pseudomonadota</taxon>
        <taxon>Betaproteobacteria</taxon>
        <taxon>Burkholderiales</taxon>
        <taxon>Burkholderiaceae</taxon>
        <taxon>Paraburkholderia</taxon>
    </lineage>
</organism>
<keyword evidence="2" id="KW-0456">Lyase</keyword>
<dbReference type="GO" id="GO:0047575">
    <property type="term" value="F:4-carboxymuconolactone decarboxylase activity"/>
    <property type="evidence" value="ECO:0007669"/>
    <property type="project" value="UniProtKB-EC"/>
</dbReference>
<dbReference type="EC" id="4.1.1.44" evidence="2"/>
<keyword evidence="3" id="KW-1185">Reference proteome</keyword>
<dbReference type="Proteomes" id="UP000533533">
    <property type="component" value="Unassembled WGS sequence"/>
</dbReference>
<dbReference type="EMBL" id="JACHVZ010000023">
    <property type="protein sequence ID" value="MBB2932026.1"/>
    <property type="molecule type" value="Genomic_DNA"/>
</dbReference>
<accession>A0ABR6FX65</accession>
<gene>
    <name evidence="2" type="ORF">FHX59_006500</name>
</gene>
<dbReference type="Pfam" id="PF02627">
    <property type="entry name" value="CMD"/>
    <property type="match status" value="1"/>
</dbReference>
<evidence type="ECO:0000313" key="3">
    <source>
        <dbReference type="Proteomes" id="UP000533533"/>
    </source>
</evidence>
<dbReference type="RefSeq" id="WP_110387535.1">
    <property type="nucleotide sequence ID" value="NZ_JACHVZ010000023.1"/>
</dbReference>
<dbReference type="Gene3D" id="1.20.1290.10">
    <property type="entry name" value="AhpD-like"/>
    <property type="match status" value="1"/>
</dbReference>
<proteinExistence type="predicted"/>
<dbReference type="PANTHER" id="PTHR34846">
    <property type="entry name" value="4-CARBOXYMUCONOLACTONE DECARBOXYLASE FAMILY PROTEIN (AFU_ORTHOLOGUE AFUA_6G11590)"/>
    <property type="match status" value="1"/>
</dbReference>
<protein>
    <submittedName>
        <fullName evidence="2">4-carboxymuconolactone decarboxylase</fullName>
        <ecNumber evidence="2">4.1.1.44</ecNumber>
    </submittedName>
</protein>
<dbReference type="PANTHER" id="PTHR34846:SF11">
    <property type="entry name" value="4-CARBOXYMUCONOLACTONE DECARBOXYLASE FAMILY PROTEIN (AFU_ORTHOLOGUE AFUA_6G11590)"/>
    <property type="match status" value="1"/>
</dbReference>
<name>A0ABR6FX65_9BURK</name>
<reference evidence="2 3" key="1">
    <citation type="submission" date="2020-08" db="EMBL/GenBank/DDBJ databases">
        <title>Genomic Encyclopedia of Type Strains, Phase IV (KMG-V): Genome sequencing to study the core and pangenomes of soil and plant-associated prokaryotes.</title>
        <authorList>
            <person name="Whitman W."/>
        </authorList>
    </citation>
    <scope>NUCLEOTIDE SEQUENCE [LARGE SCALE GENOMIC DNA]</scope>
    <source>
        <strain evidence="2 3">SRMrh-85</strain>
    </source>
</reference>
<dbReference type="InterPro" id="IPR029032">
    <property type="entry name" value="AhpD-like"/>
</dbReference>